<reference evidence="1" key="1">
    <citation type="journal article" date="2019" name="PLoS Negl. Trop. Dis.">
        <title>Revisiting the worldwide diversity of Leptospira species in the environment.</title>
        <authorList>
            <person name="Vincent A.T."/>
            <person name="Schiettekatte O."/>
            <person name="Bourhy P."/>
            <person name="Veyrier F.J."/>
            <person name="Picardeau M."/>
        </authorList>
    </citation>
    <scope>NUCLEOTIDE SEQUENCE [LARGE SCALE GENOMIC DNA]</scope>
    <source>
        <strain evidence="1">201300427</strain>
    </source>
</reference>
<protein>
    <submittedName>
        <fullName evidence="1">Uncharacterized protein</fullName>
    </submittedName>
</protein>
<sequence length="202" mass="23138">MKQHSSFLSILLFTVFCLTVQCSKKQAGKEEITAIQKNQNIKTEEAIAQFIPMILQDQLKEWKMILNPTDKRWSVLVSYGGSTALTFDSQEEYKKNTFLVQALVLSRLSFALAPYEVGEITLSLSKPLYVKNEKNPDVGIQEFEILRTTLPFAKAVAVLKKYSHIDPYANQKSQKEDLLKMLNEITEVWVMNLDELDKITVE</sequence>
<evidence type="ECO:0000313" key="1">
    <source>
        <dbReference type="EMBL" id="TGN17165.1"/>
    </source>
</evidence>
<comment type="caution">
    <text evidence="1">The sequence shown here is derived from an EMBL/GenBank/DDBJ whole genome shotgun (WGS) entry which is preliminary data.</text>
</comment>
<dbReference type="RefSeq" id="WP_135762072.1">
    <property type="nucleotide sequence ID" value="NZ_RQHW01000079.1"/>
</dbReference>
<dbReference type="OrthoDB" id="344570at2"/>
<keyword evidence="2" id="KW-1185">Reference proteome</keyword>
<name>A0A4R9LTU9_9LEPT</name>
<dbReference type="AlphaFoldDB" id="A0A4R9LTU9"/>
<proteinExistence type="predicted"/>
<dbReference type="Proteomes" id="UP000298058">
    <property type="component" value="Unassembled WGS sequence"/>
</dbReference>
<dbReference type="EMBL" id="RQHW01000079">
    <property type="protein sequence ID" value="TGN17165.1"/>
    <property type="molecule type" value="Genomic_DNA"/>
</dbReference>
<organism evidence="1 2">
    <name type="scientific">Leptospira idonii</name>
    <dbReference type="NCBI Taxonomy" id="1193500"/>
    <lineage>
        <taxon>Bacteria</taxon>
        <taxon>Pseudomonadati</taxon>
        <taxon>Spirochaetota</taxon>
        <taxon>Spirochaetia</taxon>
        <taxon>Leptospirales</taxon>
        <taxon>Leptospiraceae</taxon>
        <taxon>Leptospira</taxon>
    </lineage>
</organism>
<evidence type="ECO:0000313" key="2">
    <source>
        <dbReference type="Proteomes" id="UP000298058"/>
    </source>
</evidence>
<accession>A0A4R9LTU9</accession>
<gene>
    <name evidence="1" type="ORF">EHS15_18505</name>
</gene>